<evidence type="ECO:0000256" key="1">
    <source>
        <dbReference type="ARBA" id="ARBA00022723"/>
    </source>
</evidence>
<evidence type="ECO:0000259" key="5">
    <source>
        <dbReference type="Pfam" id="PF02662"/>
    </source>
</evidence>
<keyword evidence="2 6" id="KW-0560">Oxidoreductase</keyword>
<sequence>MAEETFEPKIVGFLCNWCSYRAADLAGTARIKYSPNVRIIRVMCSGRVDPAFVLKALSLGADGVMIAGCHPGECHYIEQNYKAMRRYYMLKHTLKALGLEEDRIRLVWASAAEGQQLAEHIDKFVEDIRKLGPLNWPANWQENGERLHAVEAIAKEHEESLEVLP</sequence>
<proteinExistence type="predicted"/>
<name>A0A286RLS8_9BACT</name>
<evidence type="ECO:0000256" key="2">
    <source>
        <dbReference type="ARBA" id="ARBA00023002"/>
    </source>
</evidence>
<dbReference type="GO" id="GO:0046872">
    <property type="term" value="F:metal ion binding"/>
    <property type="evidence" value="ECO:0007669"/>
    <property type="project" value="UniProtKB-KW"/>
</dbReference>
<dbReference type="Pfam" id="PF02662">
    <property type="entry name" value="FlpD"/>
    <property type="match status" value="1"/>
</dbReference>
<protein>
    <submittedName>
        <fullName evidence="6">CoB--CoM heterodisulfide reductase subunit D</fullName>
        <ecNumber evidence="6">1.8.98.1</ecNumber>
    </submittedName>
</protein>
<keyword evidence="3" id="KW-0408">Iron</keyword>
<dbReference type="AlphaFoldDB" id="A0A286RLS8"/>
<dbReference type="Proteomes" id="UP000215086">
    <property type="component" value="Chromosome"/>
</dbReference>
<feature type="domain" description="F420-non-reducing hydrogenase iron-sulfur subunit D" evidence="5">
    <location>
        <begin position="10"/>
        <end position="132"/>
    </location>
</feature>
<dbReference type="KEGG" id="ttf:THTE_4311"/>
<reference evidence="6 7" key="1">
    <citation type="journal article" name="Front. Microbiol.">
        <title>Sugar Metabolism of the First Thermophilic Planctomycete Thermogutta terrifontis: Comparative Genomic and Transcriptomic Approaches.</title>
        <authorList>
            <person name="Elcheninov A.G."/>
            <person name="Menzel P."/>
            <person name="Gudbergsdottir S.R."/>
            <person name="Slesarev A.I."/>
            <person name="Kadnikov V.V."/>
            <person name="Krogh A."/>
            <person name="Bonch-Osmolovskaya E.A."/>
            <person name="Peng X."/>
            <person name="Kublanov I.V."/>
        </authorList>
    </citation>
    <scope>NUCLEOTIDE SEQUENCE [LARGE SCALE GENOMIC DNA]</scope>
    <source>
        <strain evidence="6 7">R1</strain>
    </source>
</reference>
<organism evidence="6 7">
    <name type="scientific">Thermogutta terrifontis</name>
    <dbReference type="NCBI Taxonomy" id="1331910"/>
    <lineage>
        <taxon>Bacteria</taxon>
        <taxon>Pseudomonadati</taxon>
        <taxon>Planctomycetota</taxon>
        <taxon>Planctomycetia</taxon>
        <taxon>Pirellulales</taxon>
        <taxon>Thermoguttaceae</taxon>
        <taxon>Thermogutta</taxon>
    </lineage>
</organism>
<accession>A0A286RLS8</accession>
<dbReference type="EMBL" id="CP018477">
    <property type="protein sequence ID" value="ASV76912.1"/>
    <property type="molecule type" value="Genomic_DNA"/>
</dbReference>
<keyword evidence="1" id="KW-0479">Metal-binding</keyword>
<evidence type="ECO:0000313" key="6">
    <source>
        <dbReference type="EMBL" id="ASV76912.1"/>
    </source>
</evidence>
<dbReference type="InterPro" id="IPR003813">
    <property type="entry name" value="MvhD/FlpD"/>
</dbReference>
<evidence type="ECO:0000256" key="4">
    <source>
        <dbReference type="ARBA" id="ARBA00023014"/>
    </source>
</evidence>
<evidence type="ECO:0000256" key="3">
    <source>
        <dbReference type="ARBA" id="ARBA00023004"/>
    </source>
</evidence>
<gene>
    <name evidence="6" type="ORF">THTE_4311</name>
</gene>
<keyword evidence="7" id="KW-1185">Reference proteome</keyword>
<dbReference type="GO" id="GO:0051912">
    <property type="term" value="F:CoB--CoM heterodisulfide reductase activity"/>
    <property type="evidence" value="ECO:0007669"/>
    <property type="project" value="UniProtKB-EC"/>
</dbReference>
<dbReference type="EC" id="1.8.98.1" evidence="6"/>
<dbReference type="OrthoDB" id="9785566at2"/>
<keyword evidence="4" id="KW-0411">Iron-sulfur</keyword>
<dbReference type="GO" id="GO:0051536">
    <property type="term" value="F:iron-sulfur cluster binding"/>
    <property type="evidence" value="ECO:0007669"/>
    <property type="project" value="UniProtKB-KW"/>
</dbReference>
<evidence type="ECO:0000313" key="7">
    <source>
        <dbReference type="Proteomes" id="UP000215086"/>
    </source>
</evidence>
<dbReference type="RefSeq" id="WP_095416583.1">
    <property type="nucleotide sequence ID" value="NZ_CP018477.1"/>
</dbReference>